<name>A0A8J5JQQ2_HOMAM</name>
<gene>
    <name evidence="1" type="ORF">Hamer_G017359</name>
</gene>
<proteinExistence type="predicted"/>
<comment type="caution">
    <text evidence="1">The sequence shown here is derived from an EMBL/GenBank/DDBJ whole genome shotgun (WGS) entry which is preliminary data.</text>
</comment>
<reference evidence="1" key="1">
    <citation type="journal article" date="2021" name="Sci. Adv.">
        <title>The American lobster genome reveals insights on longevity, neural, and immune adaptations.</title>
        <authorList>
            <person name="Polinski J.M."/>
            <person name="Zimin A.V."/>
            <person name="Clark K.F."/>
            <person name="Kohn A.B."/>
            <person name="Sadowski N."/>
            <person name="Timp W."/>
            <person name="Ptitsyn A."/>
            <person name="Khanna P."/>
            <person name="Romanova D.Y."/>
            <person name="Williams P."/>
            <person name="Greenwood S.J."/>
            <person name="Moroz L.L."/>
            <person name="Walt D.R."/>
            <person name="Bodnar A.G."/>
        </authorList>
    </citation>
    <scope>NUCLEOTIDE SEQUENCE</scope>
    <source>
        <strain evidence="1">GMGI-L3</strain>
    </source>
</reference>
<organism evidence="1 2">
    <name type="scientific">Homarus americanus</name>
    <name type="common">American lobster</name>
    <dbReference type="NCBI Taxonomy" id="6706"/>
    <lineage>
        <taxon>Eukaryota</taxon>
        <taxon>Metazoa</taxon>
        <taxon>Ecdysozoa</taxon>
        <taxon>Arthropoda</taxon>
        <taxon>Crustacea</taxon>
        <taxon>Multicrustacea</taxon>
        <taxon>Malacostraca</taxon>
        <taxon>Eumalacostraca</taxon>
        <taxon>Eucarida</taxon>
        <taxon>Decapoda</taxon>
        <taxon>Pleocyemata</taxon>
        <taxon>Astacidea</taxon>
        <taxon>Nephropoidea</taxon>
        <taxon>Nephropidae</taxon>
        <taxon>Homarus</taxon>
    </lineage>
</organism>
<dbReference type="AlphaFoldDB" id="A0A8J5JQQ2"/>
<dbReference type="EMBL" id="JAHLQT010031743">
    <property type="protein sequence ID" value="KAG7159925.1"/>
    <property type="molecule type" value="Genomic_DNA"/>
</dbReference>
<dbReference type="Proteomes" id="UP000747542">
    <property type="component" value="Unassembled WGS sequence"/>
</dbReference>
<sequence>MIQCGDKVTMDGDSCTVKKCYAQGVMRTVRYPGCCVVEEKLYKNGERVRLAVGGCLAQVCREGRVEEEPSGLCCTDSDGQSVPVGGTVMKDLNRCLLSVCSERNSVKDLSLKEASGCCVLDLKLFRNGSSVVVSPCVRLRCVNTTWTATPSTNCKYLLHLLHLAATSSSWPPQGRWRLVACFGSLNY</sequence>
<evidence type="ECO:0000313" key="2">
    <source>
        <dbReference type="Proteomes" id="UP000747542"/>
    </source>
</evidence>
<evidence type="ECO:0000313" key="1">
    <source>
        <dbReference type="EMBL" id="KAG7159925.1"/>
    </source>
</evidence>
<feature type="non-terminal residue" evidence="1">
    <location>
        <position position="187"/>
    </location>
</feature>
<protein>
    <submittedName>
        <fullName evidence="1">Uncharacterized protein</fullName>
    </submittedName>
</protein>
<accession>A0A8J5JQQ2</accession>
<keyword evidence="2" id="KW-1185">Reference proteome</keyword>